<comment type="subcellular location">
    <subcellularLocation>
        <location evidence="1">Membrane</location>
    </subcellularLocation>
</comment>
<dbReference type="InterPro" id="IPR021778">
    <property type="entry name" value="Se/S_carrier-like"/>
</dbReference>
<dbReference type="OrthoDB" id="3192849at2"/>
<feature type="domain" description="Putative Se/S carrier protein-like" evidence="3">
    <location>
        <begin position="2"/>
        <end position="62"/>
    </location>
</feature>
<name>A0A845L1G0_9FIRM</name>
<dbReference type="AlphaFoldDB" id="A0A845L1G0"/>
<evidence type="ECO:0000259" key="3">
    <source>
        <dbReference type="Pfam" id="PF11823"/>
    </source>
</evidence>
<dbReference type="InterPro" id="IPR018000">
    <property type="entry name" value="Neurotransmitter_ion_chnl_CS"/>
</dbReference>
<keyword evidence="5" id="KW-1185">Reference proteome</keyword>
<comment type="caution">
    <text evidence="4">The sequence shown here is derived from an EMBL/GenBank/DDBJ whole genome shotgun (WGS) entry which is preliminary data.</text>
</comment>
<evidence type="ECO:0000313" key="4">
    <source>
        <dbReference type="EMBL" id="MZP28624.1"/>
    </source>
</evidence>
<dbReference type="EMBL" id="WXEY01000002">
    <property type="protein sequence ID" value="MZP28624.1"/>
    <property type="molecule type" value="Genomic_DNA"/>
</dbReference>
<sequence>MITFLSPQEAMAAEDRLKAETICCLVVPTPRELGEGCGLSIRIFPGDVERCRGVLGKGSIKARFYAWNGQTAHWREIFGEKPLHLLPGREKC</sequence>
<protein>
    <submittedName>
        <fullName evidence="4">DUF3343 domain-containing protein</fullName>
    </submittedName>
</protein>
<dbReference type="Proteomes" id="UP000463470">
    <property type="component" value="Unassembled WGS sequence"/>
</dbReference>
<organism evidence="4 5">
    <name type="scientific">Heliomicrobium undosum</name>
    <dbReference type="NCBI Taxonomy" id="121734"/>
    <lineage>
        <taxon>Bacteria</taxon>
        <taxon>Bacillati</taxon>
        <taxon>Bacillota</taxon>
        <taxon>Clostridia</taxon>
        <taxon>Eubacteriales</taxon>
        <taxon>Heliobacteriaceae</taxon>
        <taxon>Heliomicrobium</taxon>
    </lineage>
</organism>
<evidence type="ECO:0000256" key="2">
    <source>
        <dbReference type="ARBA" id="ARBA00023136"/>
    </source>
</evidence>
<gene>
    <name evidence="4" type="ORF">GTO91_02680</name>
</gene>
<dbReference type="PROSITE" id="PS00236">
    <property type="entry name" value="NEUROTR_ION_CHANNEL"/>
    <property type="match status" value="1"/>
</dbReference>
<dbReference type="Pfam" id="PF11823">
    <property type="entry name" value="Se_S_carrier"/>
    <property type="match status" value="1"/>
</dbReference>
<evidence type="ECO:0000256" key="1">
    <source>
        <dbReference type="ARBA" id="ARBA00004370"/>
    </source>
</evidence>
<accession>A0A845L1G0</accession>
<proteinExistence type="predicted"/>
<keyword evidence="2" id="KW-0472">Membrane</keyword>
<reference evidence="4 5" key="1">
    <citation type="submission" date="2020-01" db="EMBL/GenBank/DDBJ databases">
        <title>Whole-genome sequence of Heliobacterium undosum DSM 13378.</title>
        <authorList>
            <person name="Kyndt J.A."/>
            <person name="Meyer T.E."/>
        </authorList>
    </citation>
    <scope>NUCLEOTIDE SEQUENCE [LARGE SCALE GENOMIC DNA]</scope>
    <source>
        <strain evidence="4 5">DSM 13378</strain>
    </source>
</reference>
<evidence type="ECO:0000313" key="5">
    <source>
        <dbReference type="Proteomes" id="UP000463470"/>
    </source>
</evidence>
<dbReference type="GO" id="GO:0016020">
    <property type="term" value="C:membrane"/>
    <property type="evidence" value="ECO:0007669"/>
    <property type="project" value="UniProtKB-SubCell"/>
</dbReference>